<sequence length="134" mass="15271">MLSSLAHSSRPLRRSVRNALFLLPLLGITNAITMIPKPLERSAFEFGVWSYGTNLLTSFQGFVVAYIYCFFNGDVKRTLCYYWRLKVTLRSRKRRSASASAFPDAEDLYDTGYGPRPPKLHFKVGEIVFVVVLI</sequence>
<dbReference type="AlphaFoldDB" id="A0AAE1G9G5"/>
<dbReference type="PANTHER" id="PTHR45620:SF17">
    <property type="entry name" value="PDF RECEPTOR"/>
    <property type="match status" value="1"/>
</dbReference>
<dbReference type="GO" id="GO:0005886">
    <property type="term" value="C:plasma membrane"/>
    <property type="evidence" value="ECO:0007669"/>
    <property type="project" value="TreeGrafter"/>
</dbReference>
<evidence type="ECO:0000313" key="6">
    <source>
        <dbReference type="EMBL" id="KAK3888597.1"/>
    </source>
</evidence>
<dbReference type="PANTHER" id="PTHR45620">
    <property type="entry name" value="PDF RECEPTOR-LIKE PROTEIN-RELATED"/>
    <property type="match status" value="1"/>
</dbReference>
<dbReference type="InterPro" id="IPR000832">
    <property type="entry name" value="GPCR_2_secretin-like"/>
</dbReference>
<evidence type="ECO:0000256" key="1">
    <source>
        <dbReference type="ARBA" id="ARBA00004141"/>
    </source>
</evidence>
<dbReference type="EMBL" id="JAWQEG010000542">
    <property type="protein sequence ID" value="KAK3888597.1"/>
    <property type="molecule type" value="Genomic_DNA"/>
</dbReference>
<dbReference type="GO" id="GO:0008528">
    <property type="term" value="F:G protein-coupled peptide receptor activity"/>
    <property type="evidence" value="ECO:0007669"/>
    <property type="project" value="TreeGrafter"/>
</dbReference>
<feature type="transmembrane region" description="Helical" evidence="5">
    <location>
        <begin position="55"/>
        <end position="75"/>
    </location>
</feature>
<evidence type="ECO:0008006" key="8">
    <source>
        <dbReference type="Google" id="ProtNLM"/>
    </source>
</evidence>
<evidence type="ECO:0000256" key="3">
    <source>
        <dbReference type="ARBA" id="ARBA00022989"/>
    </source>
</evidence>
<dbReference type="Pfam" id="PF00002">
    <property type="entry name" value="7tm_2"/>
    <property type="match status" value="1"/>
</dbReference>
<dbReference type="InterPro" id="IPR050332">
    <property type="entry name" value="GPCR_2"/>
</dbReference>
<dbReference type="GO" id="GO:0007188">
    <property type="term" value="P:adenylate cyclase-modulating G protein-coupled receptor signaling pathway"/>
    <property type="evidence" value="ECO:0007669"/>
    <property type="project" value="TreeGrafter"/>
</dbReference>
<comment type="caution">
    <text evidence="6">The sequence shown here is derived from an EMBL/GenBank/DDBJ whole genome shotgun (WGS) entry which is preliminary data.</text>
</comment>
<evidence type="ECO:0000256" key="2">
    <source>
        <dbReference type="ARBA" id="ARBA00022692"/>
    </source>
</evidence>
<proteinExistence type="predicted"/>
<dbReference type="Proteomes" id="UP001286313">
    <property type="component" value="Unassembled WGS sequence"/>
</dbReference>
<gene>
    <name evidence="6" type="ORF">Pcinc_007323</name>
</gene>
<evidence type="ECO:0000256" key="5">
    <source>
        <dbReference type="SAM" id="Phobius"/>
    </source>
</evidence>
<organism evidence="6 7">
    <name type="scientific">Petrolisthes cinctipes</name>
    <name type="common">Flat porcelain crab</name>
    <dbReference type="NCBI Taxonomy" id="88211"/>
    <lineage>
        <taxon>Eukaryota</taxon>
        <taxon>Metazoa</taxon>
        <taxon>Ecdysozoa</taxon>
        <taxon>Arthropoda</taxon>
        <taxon>Crustacea</taxon>
        <taxon>Multicrustacea</taxon>
        <taxon>Malacostraca</taxon>
        <taxon>Eumalacostraca</taxon>
        <taxon>Eucarida</taxon>
        <taxon>Decapoda</taxon>
        <taxon>Pleocyemata</taxon>
        <taxon>Anomura</taxon>
        <taxon>Galatheoidea</taxon>
        <taxon>Porcellanidae</taxon>
        <taxon>Petrolisthes</taxon>
    </lineage>
</organism>
<keyword evidence="7" id="KW-1185">Reference proteome</keyword>
<accession>A0AAE1G9G5</accession>
<evidence type="ECO:0000313" key="7">
    <source>
        <dbReference type="Proteomes" id="UP001286313"/>
    </source>
</evidence>
<keyword evidence="2 5" id="KW-0812">Transmembrane</keyword>
<dbReference type="Gene3D" id="1.20.1070.10">
    <property type="entry name" value="Rhodopsin 7-helix transmembrane proteins"/>
    <property type="match status" value="1"/>
</dbReference>
<comment type="subcellular location">
    <subcellularLocation>
        <location evidence="1">Membrane</location>
        <topology evidence="1">Multi-pass membrane protein</topology>
    </subcellularLocation>
</comment>
<protein>
    <recommendedName>
        <fullName evidence="8">G-protein coupled receptors family 2 profile 2 domain-containing protein</fullName>
    </recommendedName>
</protein>
<evidence type="ECO:0000256" key="4">
    <source>
        <dbReference type="ARBA" id="ARBA00023136"/>
    </source>
</evidence>
<keyword evidence="3 5" id="KW-1133">Transmembrane helix</keyword>
<name>A0AAE1G9G5_PETCI</name>
<reference evidence="6" key="1">
    <citation type="submission" date="2023-10" db="EMBL/GenBank/DDBJ databases">
        <title>Genome assemblies of two species of porcelain crab, Petrolisthes cinctipes and Petrolisthes manimaculis (Anomura: Porcellanidae).</title>
        <authorList>
            <person name="Angst P."/>
        </authorList>
    </citation>
    <scope>NUCLEOTIDE SEQUENCE</scope>
    <source>
        <strain evidence="6">PB745_01</strain>
        <tissue evidence="6">Gill</tissue>
    </source>
</reference>
<keyword evidence="4 5" id="KW-0472">Membrane</keyword>